<organism evidence="1 2">
    <name type="scientific">Ambrosia artemisiifolia</name>
    <name type="common">Common ragweed</name>
    <dbReference type="NCBI Taxonomy" id="4212"/>
    <lineage>
        <taxon>Eukaryota</taxon>
        <taxon>Viridiplantae</taxon>
        <taxon>Streptophyta</taxon>
        <taxon>Embryophyta</taxon>
        <taxon>Tracheophyta</taxon>
        <taxon>Spermatophyta</taxon>
        <taxon>Magnoliopsida</taxon>
        <taxon>eudicotyledons</taxon>
        <taxon>Gunneridae</taxon>
        <taxon>Pentapetalae</taxon>
        <taxon>asterids</taxon>
        <taxon>campanulids</taxon>
        <taxon>Asterales</taxon>
        <taxon>Asteraceae</taxon>
        <taxon>Asteroideae</taxon>
        <taxon>Heliantheae alliance</taxon>
        <taxon>Heliantheae</taxon>
        <taxon>Ambrosia</taxon>
    </lineage>
</organism>
<comment type="caution">
    <text evidence="1">The sequence shown here is derived from an EMBL/GenBank/DDBJ whole genome shotgun (WGS) entry which is preliminary data.</text>
</comment>
<dbReference type="Proteomes" id="UP001206925">
    <property type="component" value="Unassembled WGS sequence"/>
</dbReference>
<evidence type="ECO:0000313" key="2">
    <source>
        <dbReference type="Proteomes" id="UP001206925"/>
    </source>
</evidence>
<gene>
    <name evidence="1" type="ORF">M8C21_022894</name>
</gene>
<sequence length="110" mass="12716">LTVFNLNGLPFIMDDDLDDESKDVDVIKDNSKSEKEHLLMKMRSLLLAIEDDGGIEMISKITCLFRFNQGFARMAGFYSKMKLRVTMEDGVMQYMELYGEKSKKHSPFAY</sequence>
<reference evidence="1" key="1">
    <citation type="submission" date="2022-06" db="EMBL/GenBank/DDBJ databases">
        <title>Uncovering the hologenomic basis of an extraordinary plant invasion.</title>
        <authorList>
            <person name="Bieker V.C."/>
            <person name="Martin M.D."/>
            <person name="Gilbert T."/>
            <person name="Hodgins K."/>
            <person name="Battlay P."/>
            <person name="Petersen B."/>
            <person name="Wilson J."/>
        </authorList>
    </citation>
    <scope>NUCLEOTIDE SEQUENCE</scope>
    <source>
        <strain evidence="1">AA19_3_7</strain>
        <tissue evidence="1">Leaf</tissue>
    </source>
</reference>
<name>A0AAD5CI02_AMBAR</name>
<accession>A0AAD5CI02</accession>
<evidence type="ECO:0000313" key="1">
    <source>
        <dbReference type="EMBL" id="KAI7742413.1"/>
    </source>
</evidence>
<proteinExistence type="predicted"/>
<dbReference type="AlphaFoldDB" id="A0AAD5CI02"/>
<protein>
    <submittedName>
        <fullName evidence="1">Uncharacterized protein</fullName>
    </submittedName>
</protein>
<dbReference type="EMBL" id="JAMZMK010007992">
    <property type="protein sequence ID" value="KAI7742413.1"/>
    <property type="molecule type" value="Genomic_DNA"/>
</dbReference>
<keyword evidence="2" id="KW-1185">Reference proteome</keyword>
<feature type="non-terminal residue" evidence="1">
    <location>
        <position position="1"/>
    </location>
</feature>